<organism evidence="2 3">
    <name type="scientific">Littorina saxatilis</name>
    <dbReference type="NCBI Taxonomy" id="31220"/>
    <lineage>
        <taxon>Eukaryota</taxon>
        <taxon>Metazoa</taxon>
        <taxon>Spiralia</taxon>
        <taxon>Lophotrochozoa</taxon>
        <taxon>Mollusca</taxon>
        <taxon>Gastropoda</taxon>
        <taxon>Caenogastropoda</taxon>
        <taxon>Littorinimorpha</taxon>
        <taxon>Littorinoidea</taxon>
        <taxon>Littorinidae</taxon>
        <taxon>Littorina</taxon>
    </lineage>
</organism>
<keyword evidence="1" id="KW-0812">Transmembrane</keyword>
<sequence length="152" mass="15990">MNEDNCGRPTVYIGLVLVETGADLPAAHFMIADEACLAVAGVFADLVQTVLVHRAKVPLVALVVVLALVLVNADMVFIFVVARSAHADEGTGGVETVRVDTTLDDRVAALVFINTSANIVGPKAFPALFLVTLVLLCAIPIGQKIVSVLRRS</sequence>
<keyword evidence="3" id="KW-1185">Reference proteome</keyword>
<proteinExistence type="predicted"/>
<accession>A0AAN9BID9</accession>
<dbReference type="Proteomes" id="UP001374579">
    <property type="component" value="Unassembled WGS sequence"/>
</dbReference>
<feature type="transmembrane region" description="Helical" evidence="1">
    <location>
        <begin position="124"/>
        <end position="142"/>
    </location>
</feature>
<feature type="transmembrane region" description="Helical" evidence="1">
    <location>
        <begin position="59"/>
        <end position="82"/>
    </location>
</feature>
<dbReference type="AlphaFoldDB" id="A0AAN9BID9"/>
<comment type="caution">
    <text evidence="2">The sequence shown here is derived from an EMBL/GenBank/DDBJ whole genome shotgun (WGS) entry which is preliminary data.</text>
</comment>
<dbReference type="EMBL" id="JBAMIC010000007">
    <property type="protein sequence ID" value="KAK7105704.1"/>
    <property type="molecule type" value="Genomic_DNA"/>
</dbReference>
<protein>
    <submittedName>
        <fullName evidence="2">Uncharacterized protein</fullName>
    </submittedName>
</protein>
<evidence type="ECO:0000313" key="3">
    <source>
        <dbReference type="Proteomes" id="UP001374579"/>
    </source>
</evidence>
<keyword evidence="1" id="KW-0472">Membrane</keyword>
<keyword evidence="1" id="KW-1133">Transmembrane helix</keyword>
<reference evidence="2 3" key="1">
    <citation type="submission" date="2024-02" db="EMBL/GenBank/DDBJ databases">
        <title>Chromosome-scale genome assembly of the rough periwinkle Littorina saxatilis.</title>
        <authorList>
            <person name="De Jode A."/>
            <person name="Faria R."/>
            <person name="Formenti G."/>
            <person name="Sims Y."/>
            <person name="Smith T.P."/>
            <person name="Tracey A."/>
            <person name="Wood J.M.D."/>
            <person name="Zagrodzka Z.B."/>
            <person name="Johannesson K."/>
            <person name="Butlin R.K."/>
            <person name="Leder E.H."/>
        </authorList>
    </citation>
    <scope>NUCLEOTIDE SEQUENCE [LARGE SCALE GENOMIC DNA]</scope>
    <source>
        <strain evidence="2">Snail1</strain>
        <tissue evidence="2">Muscle</tissue>
    </source>
</reference>
<evidence type="ECO:0000256" key="1">
    <source>
        <dbReference type="SAM" id="Phobius"/>
    </source>
</evidence>
<evidence type="ECO:0000313" key="2">
    <source>
        <dbReference type="EMBL" id="KAK7105704.1"/>
    </source>
</evidence>
<name>A0AAN9BID9_9CAEN</name>
<gene>
    <name evidence="2" type="ORF">V1264_017048</name>
</gene>